<dbReference type="AlphaFoldDB" id="A0A1R2CWK9"/>
<comment type="caution">
    <text evidence="2">The sequence shown here is derived from an EMBL/GenBank/DDBJ whole genome shotgun (WGS) entry which is preliminary data.</text>
</comment>
<feature type="compositionally biased region" description="Gly residues" evidence="1">
    <location>
        <begin position="40"/>
        <end position="49"/>
    </location>
</feature>
<dbReference type="OrthoDB" id="324949at2759"/>
<proteinExistence type="predicted"/>
<name>A0A1R2CWK9_9CILI</name>
<feature type="compositionally biased region" description="Gly residues" evidence="1">
    <location>
        <begin position="7"/>
        <end position="17"/>
    </location>
</feature>
<organism evidence="2 3">
    <name type="scientific">Stentor coeruleus</name>
    <dbReference type="NCBI Taxonomy" id="5963"/>
    <lineage>
        <taxon>Eukaryota</taxon>
        <taxon>Sar</taxon>
        <taxon>Alveolata</taxon>
        <taxon>Ciliophora</taxon>
        <taxon>Postciliodesmatophora</taxon>
        <taxon>Heterotrichea</taxon>
        <taxon>Heterotrichida</taxon>
        <taxon>Stentoridae</taxon>
        <taxon>Stentor</taxon>
    </lineage>
</organism>
<feature type="compositionally biased region" description="Gly residues" evidence="1">
    <location>
        <begin position="57"/>
        <end position="201"/>
    </location>
</feature>
<protein>
    <recommendedName>
        <fullName evidence="4">Nucleoporin Nup54 alpha-helical domain-containing protein</fullName>
    </recommendedName>
</protein>
<accession>A0A1R2CWK9</accession>
<dbReference type="InterPro" id="IPR025574">
    <property type="entry name" value="Nucleoporin_FG_rpt"/>
</dbReference>
<gene>
    <name evidence="2" type="ORF">SteCoe_3636</name>
</gene>
<evidence type="ECO:0000256" key="1">
    <source>
        <dbReference type="SAM" id="MobiDB-lite"/>
    </source>
</evidence>
<evidence type="ECO:0000313" key="3">
    <source>
        <dbReference type="Proteomes" id="UP000187209"/>
    </source>
</evidence>
<dbReference type="Pfam" id="PF13634">
    <property type="entry name" value="Nucleoporin_FG"/>
    <property type="match status" value="1"/>
</dbReference>
<feature type="compositionally biased region" description="Gly residues" evidence="1">
    <location>
        <begin position="211"/>
        <end position="222"/>
    </location>
</feature>
<evidence type="ECO:0008006" key="4">
    <source>
        <dbReference type="Google" id="ProtNLM"/>
    </source>
</evidence>
<feature type="compositionally biased region" description="Polar residues" evidence="1">
    <location>
        <begin position="18"/>
        <end position="35"/>
    </location>
</feature>
<evidence type="ECO:0000313" key="2">
    <source>
        <dbReference type="EMBL" id="OMJ93394.1"/>
    </source>
</evidence>
<keyword evidence="3" id="KW-1185">Reference proteome</keyword>
<dbReference type="Proteomes" id="UP000187209">
    <property type="component" value="Unassembled WGS sequence"/>
</dbReference>
<dbReference type="GO" id="GO:0005643">
    <property type="term" value="C:nuclear pore"/>
    <property type="evidence" value="ECO:0007669"/>
    <property type="project" value="UniProtKB-ARBA"/>
</dbReference>
<feature type="region of interest" description="Disordered" evidence="1">
    <location>
        <begin position="1"/>
        <end position="243"/>
    </location>
</feature>
<sequence length="498" mass="50520">MSLFGNPTGGSLFGGGQPASTTNSSLFSSITGSTNPGQGLFSGGSGQGPLFGQNPPTGGGGTNPGGGLFGGNPGGGTNTGGSLFGGNPGGGTNTGGGLFGGNPGGGTNTGGSLFGGNPGGGTNTGGGLFGGNPGGGTNTGGSLFGGNPGTNTGGGLFGGNTGGGTNTGGSLFGGNPGAGTNTGGSLFGGNPGAGTNAGGLFGPTPSNTGSLFGGGTGGGPTGLFGQSTAGNTPGNFFSQPGLFSNQPSMLGQNLSGTLTFNPNAGPMPFVPSQDIFSKKISELSENTKNNLFNFKGQIDRNEASLNQSESILNSITKYKDELKQRIITLFTFSRRVQTGEKRCKVTIETVKKFQMNVNSFVKEAVKVFNHCDSADQYHQIESPAGFLSDMLITCEERLKLIEENFKEIQEIVSVENRPFELSMLVNTIAMMQEKFELVSSVAYDVHKRVQEVLVKYPVTSNNIGSADKKGSKVEKGSGQKSYSSLRDIITGRLRDFDN</sequence>
<feature type="compositionally biased region" description="Polar residues" evidence="1">
    <location>
        <begin position="229"/>
        <end position="243"/>
    </location>
</feature>
<reference evidence="2 3" key="1">
    <citation type="submission" date="2016-11" db="EMBL/GenBank/DDBJ databases">
        <title>The macronuclear genome of Stentor coeruleus: a giant cell with tiny introns.</title>
        <authorList>
            <person name="Slabodnick M."/>
            <person name="Ruby J.G."/>
            <person name="Reiff S.B."/>
            <person name="Swart E.C."/>
            <person name="Gosai S."/>
            <person name="Prabakaran S."/>
            <person name="Witkowska E."/>
            <person name="Larue G.E."/>
            <person name="Fisher S."/>
            <person name="Freeman R.M."/>
            <person name="Gunawardena J."/>
            <person name="Chu W."/>
            <person name="Stover N.A."/>
            <person name="Gregory B.D."/>
            <person name="Nowacki M."/>
            <person name="Derisi J."/>
            <person name="Roy S.W."/>
            <person name="Marshall W.F."/>
            <person name="Sood P."/>
        </authorList>
    </citation>
    <scope>NUCLEOTIDE SEQUENCE [LARGE SCALE GENOMIC DNA]</scope>
    <source>
        <strain evidence="2">WM001</strain>
    </source>
</reference>
<dbReference type="EMBL" id="MPUH01000043">
    <property type="protein sequence ID" value="OMJ93394.1"/>
    <property type="molecule type" value="Genomic_DNA"/>
</dbReference>